<reference evidence="4" key="1">
    <citation type="submission" date="2023-08" db="EMBL/GenBank/DDBJ databases">
        <authorList>
            <person name="Chen Y."/>
            <person name="Shah S."/>
            <person name="Dougan E. K."/>
            <person name="Thang M."/>
            <person name="Chan C."/>
        </authorList>
    </citation>
    <scope>NUCLEOTIDE SEQUENCE</scope>
</reference>
<dbReference type="PANTHER" id="PTHR33449:SF1">
    <property type="entry name" value="NUCLEOID-ASSOCIATED PROTEIN YBAB"/>
    <property type="match status" value="1"/>
</dbReference>
<evidence type="ECO:0000256" key="2">
    <source>
        <dbReference type="SAM" id="MobiDB-lite"/>
    </source>
</evidence>
<dbReference type="PANTHER" id="PTHR33449">
    <property type="entry name" value="NUCLEOID-ASSOCIATED PROTEIN YBAB"/>
    <property type="match status" value="1"/>
</dbReference>
<protein>
    <recommendedName>
        <fullName evidence="6">Nucleoid-associated protein</fullName>
    </recommendedName>
</protein>
<dbReference type="InterPro" id="IPR004401">
    <property type="entry name" value="YbaB/EbfC"/>
</dbReference>
<evidence type="ECO:0000313" key="5">
    <source>
        <dbReference type="Proteomes" id="UP001178507"/>
    </source>
</evidence>
<dbReference type="Gene3D" id="3.30.1310.10">
    <property type="entry name" value="Nucleoid-associated protein YbaB-like domain"/>
    <property type="match status" value="1"/>
</dbReference>
<dbReference type="EMBL" id="CAUJNA010003731">
    <property type="protein sequence ID" value="CAJ1408775.1"/>
    <property type="molecule type" value="Genomic_DNA"/>
</dbReference>
<evidence type="ECO:0000256" key="1">
    <source>
        <dbReference type="ARBA" id="ARBA00023125"/>
    </source>
</evidence>
<name>A0AA36JM61_9DINO</name>
<feature type="signal peptide" evidence="3">
    <location>
        <begin position="1"/>
        <end position="22"/>
    </location>
</feature>
<evidence type="ECO:0000256" key="3">
    <source>
        <dbReference type="SAM" id="SignalP"/>
    </source>
</evidence>
<feature type="chain" id="PRO_5041438082" description="Nucleoid-associated protein" evidence="3">
    <location>
        <begin position="23"/>
        <end position="185"/>
    </location>
</feature>
<evidence type="ECO:0008006" key="6">
    <source>
        <dbReference type="Google" id="ProtNLM"/>
    </source>
</evidence>
<feature type="compositionally biased region" description="Pro residues" evidence="2">
    <location>
        <begin position="161"/>
        <end position="173"/>
    </location>
</feature>
<keyword evidence="3" id="KW-0732">Signal</keyword>
<feature type="region of interest" description="Disordered" evidence="2">
    <location>
        <begin position="161"/>
        <end position="185"/>
    </location>
</feature>
<dbReference type="AlphaFoldDB" id="A0AA36JM61"/>
<dbReference type="Pfam" id="PF02575">
    <property type="entry name" value="YbaB_DNA_bd"/>
    <property type="match status" value="1"/>
</dbReference>
<keyword evidence="1" id="KW-0238">DNA-binding</keyword>
<proteinExistence type="predicted"/>
<gene>
    <name evidence="4" type="ORF">EVOR1521_LOCUS30033</name>
</gene>
<evidence type="ECO:0000313" key="4">
    <source>
        <dbReference type="EMBL" id="CAJ1408775.1"/>
    </source>
</evidence>
<dbReference type="SUPFAM" id="SSF82607">
    <property type="entry name" value="YbaB-like"/>
    <property type="match status" value="1"/>
</dbReference>
<organism evidence="4 5">
    <name type="scientific">Effrenium voratum</name>
    <dbReference type="NCBI Taxonomy" id="2562239"/>
    <lineage>
        <taxon>Eukaryota</taxon>
        <taxon>Sar</taxon>
        <taxon>Alveolata</taxon>
        <taxon>Dinophyceae</taxon>
        <taxon>Suessiales</taxon>
        <taxon>Symbiodiniaceae</taxon>
        <taxon>Effrenium</taxon>
    </lineage>
</organism>
<dbReference type="Proteomes" id="UP001178507">
    <property type="component" value="Unassembled WGS sequence"/>
</dbReference>
<dbReference type="InterPro" id="IPR036894">
    <property type="entry name" value="YbaB-like_sf"/>
</dbReference>
<dbReference type="GO" id="GO:0003677">
    <property type="term" value="F:DNA binding"/>
    <property type="evidence" value="ECO:0007669"/>
    <property type="project" value="UniProtKB-KW"/>
</dbReference>
<sequence>MALRRPLLSVCLAVAAVVAGDAFSRGLVARRATPNLGDLMGSMGKVAEAMKKMPELQKQLRDTPSSGTALGGKVKVSISGDLAPLGVEIDESVMEANLTAEVLADAVYLAMKEAHNASLELSRTQLSKFYKDMGVPMPGQGGGIPGMGGMGGMGGMPGVAPPAPAAPAPPPMDFDPAGIGPRFAD</sequence>
<keyword evidence="5" id="KW-1185">Reference proteome</keyword>
<accession>A0AA36JM61</accession>
<comment type="caution">
    <text evidence="4">The sequence shown here is derived from an EMBL/GenBank/DDBJ whole genome shotgun (WGS) entry which is preliminary data.</text>
</comment>